<dbReference type="AlphaFoldDB" id="Q1Z0F3"/>
<gene>
    <name evidence="1" type="ORF">P3TCK_11929</name>
</gene>
<dbReference type="HOGENOM" id="CLU_039834_1_2_6"/>
<dbReference type="InterPro" id="IPR050583">
    <property type="entry name" value="Mycobacterial_A85_antigen"/>
</dbReference>
<evidence type="ECO:0000313" key="2">
    <source>
        <dbReference type="Proteomes" id="UP000003789"/>
    </source>
</evidence>
<organism evidence="1 2">
    <name type="scientific">Photobacterium profundum 3TCK</name>
    <dbReference type="NCBI Taxonomy" id="314280"/>
    <lineage>
        <taxon>Bacteria</taxon>
        <taxon>Pseudomonadati</taxon>
        <taxon>Pseudomonadota</taxon>
        <taxon>Gammaproteobacteria</taxon>
        <taxon>Vibrionales</taxon>
        <taxon>Vibrionaceae</taxon>
        <taxon>Photobacterium</taxon>
    </lineage>
</organism>
<accession>Q1Z0F3</accession>
<evidence type="ECO:0008006" key="3">
    <source>
        <dbReference type="Google" id="ProtNLM"/>
    </source>
</evidence>
<dbReference type="Gene3D" id="3.40.50.1820">
    <property type="entry name" value="alpha/beta hydrolase"/>
    <property type="match status" value="1"/>
</dbReference>
<name>Q1Z0F3_9GAMM</name>
<dbReference type="ESTHER" id="phopr-q1z0f3">
    <property type="family name" value="A85-IroE-IroD-Fes-Yiel"/>
</dbReference>
<dbReference type="PANTHER" id="PTHR48098">
    <property type="entry name" value="ENTEROCHELIN ESTERASE-RELATED"/>
    <property type="match status" value="1"/>
</dbReference>
<dbReference type="OrthoDB" id="9784036at2"/>
<dbReference type="Pfam" id="PF00756">
    <property type="entry name" value="Esterase"/>
    <property type="match status" value="1"/>
</dbReference>
<evidence type="ECO:0000313" key="1">
    <source>
        <dbReference type="EMBL" id="EAS42019.1"/>
    </source>
</evidence>
<dbReference type="SUPFAM" id="SSF53474">
    <property type="entry name" value="alpha/beta-Hydrolases"/>
    <property type="match status" value="1"/>
</dbReference>
<sequence length="286" mass="32875">MIFDARVKTYDPDRMVLLPTFDMPQLKRQRCIRVYLPADYYSSTKRYPVIYMHDGQNVFEPSLCIAGMSWQAGEHLDHMQQQGKTDGIILVAIDNSPLKNGLGRSDEYSPWPFNPIAELHCWGDTRQTLGGEGEAYSAFIVETLKPYIDQHYRTLHQREYNTIAGSSMGGLISLYIALRYQTVFGCIGVFSPAFWFAEADMSNCIQETPITAPINIYMDIGTNETSDHTLSYFPNLYLNSAKRFHHQLQEKDKKISCKLLIEEDAVHSESAWARRFPVMVEQLYCR</sequence>
<dbReference type="RefSeq" id="WP_006230408.1">
    <property type="nucleotide sequence ID" value="NZ_CH724134.1"/>
</dbReference>
<comment type="caution">
    <text evidence="1">The sequence shown here is derived from an EMBL/GenBank/DDBJ whole genome shotgun (WGS) entry which is preliminary data.</text>
</comment>
<dbReference type="InterPro" id="IPR029058">
    <property type="entry name" value="AB_hydrolase_fold"/>
</dbReference>
<dbReference type="EMBL" id="AAPH01000026">
    <property type="protein sequence ID" value="EAS42019.1"/>
    <property type="molecule type" value="Genomic_DNA"/>
</dbReference>
<protein>
    <recommendedName>
        <fullName evidence="3">Esterase</fullName>
    </recommendedName>
</protein>
<reference evidence="1 2" key="1">
    <citation type="submission" date="2006-03" db="EMBL/GenBank/DDBJ databases">
        <authorList>
            <person name="Bartlett D.H."/>
            <person name="Valle G."/>
            <person name="Lauro F.M."/>
            <person name="Vezzi A."/>
            <person name="Simonato F."/>
            <person name="Eloe E."/>
            <person name="Vitulo N."/>
            <person name="Stratton T.K."/>
            <person name="D'angelo M."/>
            <person name="Ferriera S."/>
            <person name="Johnson J."/>
            <person name="Kravitz S."/>
            <person name="Beeson K."/>
            <person name="Sutton G."/>
            <person name="Rogers Y."/>
            <person name="Friedman R."/>
            <person name="Frazier M."/>
            <person name="Venter J.C."/>
        </authorList>
    </citation>
    <scope>NUCLEOTIDE SEQUENCE [LARGE SCALE GENOMIC DNA]</scope>
    <source>
        <strain evidence="1 2">3TCK</strain>
    </source>
</reference>
<dbReference type="PANTHER" id="PTHR48098:SF6">
    <property type="entry name" value="FERRI-BACILLIBACTIN ESTERASE BESA"/>
    <property type="match status" value="1"/>
</dbReference>
<proteinExistence type="predicted"/>
<dbReference type="InterPro" id="IPR000801">
    <property type="entry name" value="Esterase-like"/>
</dbReference>
<dbReference type="Proteomes" id="UP000003789">
    <property type="component" value="Unassembled WGS sequence"/>
</dbReference>